<gene>
    <name evidence="3" type="ORF">Apau_2359</name>
</gene>
<evidence type="ECO:0000313" key="3">
    <source>
        <dbReference type="EMBL" id="EFQ24766.1"/>
    </source>
</evidence>
<dbReference type="SUPFAM" id="SSF54211">
    <property type="entry name" value="Ribosomal protein S5 domain 2-like"/>
    <property type="match status" value="1"/>
</dbReference>
<dbReference type="GO" id="GO:0005737">
    <property type="term" value="C:cytoplasm"/>
    <property type="evidence" value="ECO:0007669"/>
    <property type="project" value="TreeGrafter"/>
</dbReference>
<keyword evidence="4" id="KW-1185">Reference proteome</keyword>
<dbReference type="PaxDb" id="584708-Apau_2359"/>
<accession>E3D093</accession>
<dbReference type="InterPro" id="IPR023582">
    <property type="entry name" value="Impact"/>
</dbReference>
<organism evidence="3 4">
    <name type="scientific">Aminomonas paucivorans DSM 12260</name>
    <dbReference type="NCBI Taxonomy" id="584708"/>
    <lineage>
        <taxon>Bacteria</taxon>
        <taxon>Thermotogati</taxon>
        <taxon>Synergistota</taxon>
        <taxon>Synergistia</taxon>
        <taxon>Synergistales</taxon>
        <taxon>Synergistaceae</taxon>
        <taxon>Aminomonas</taxon>
    </lineage>
</organism>
<dbReference type="PANTHER" id="PTHR16301">
    <property type="entry name" value="IMPACT-RELATED"/>
    <property type="match status" value="1"/>
</dbReference>
<dbReference type="Pfam" id="PF01205">
    <property type="entry name" value="Impact_N"/>
    <property type="match status" value="1"/>
</dbReference>
<dbReference type="HOGENOM" id="CLU_083552_1_0_0"/>
<dbReference type="EMBL" id="CM001022">
    <property type="protein sequence ID" value="EFQ24766.1"/>
    <property type="molecule type" value="Genomic_DNA"/>
</dbReference>
<name>E3D093_9BACT</name>
<dbReference type="Gene3D" id="3.30.230.30">
    <property type="entry name" value="Impact, N-terminal domain"/>
    <property type="match status" value="1"/>
</dbReference>
<dbReference type="AlphaFoldDB" id="E3D093"/>
<dbReference type="GO" id="GO:0006446">
    <property type="term" value="P:regulation of translational initiation"/>
    <property type="evidence" value="ECO:0007669"/>
    <property type="project" value="TreeGrafter"/>
</dbReference>
<evidence type="ECO:0000256" key="1">
    <source>
        <dbReference type="ARBA" id="ARBA00007665"/>
    </source>
</evidence>
<dbReference type="InterPro" id="IPR020568">
    <property type="entry name" value="Ribosomal_Su5_D2-typ_SF"/>
</dbReference>
<dbReference type="eggNOG" id="COG1739">
    <property type="taxonomic scope" value="Bacteria"/>
</dbReference>
<dbReference type="PANTHER" id="PTHR16301:SF20">
    <property type="entry name" value="IMPACT FAMILY MEMBER YIGZ"/>
    <property type="match status" value="1"/>
</dbReference>
<dbReference type="STRING" id="584708.Apau_2359"/>
<proteinExistence type="inferred from homology"/>
<feature type="domain" description="Impact N-terminal" evidence="2">
    <location>
        <begin position="17"/>
        <end position="122"/>
    </location>
</feature>
<dbReference type="InterPro" id="IPR036956">
    <property type="entry name" value="Impact_N_sf"/>
</dbReference>
<dbReference type="Proteomes" id="UP000005096">
    <property type="component" value="Chromosome"/>
</dbReference>
<evidence type="ECO:0000259" key="2">
    <source>
        <dbReference type="Pfam" id="PF01205"/>
    </source>
</evidence>
<dbReference type="InterPro" id="IPR001498">
    <property type="entry name" value="Impact_N"/>
</dbReference>
<sequence length="214" mass="23979">MVMRAPSARVIREQTIRRSRFVGIVCPFSFQMDIKGLVRELEEAYPRANHYCWAWRISHPREDGNASDAGEPSGTAGRPIQHALAGSGLTQAAVVVVRYFGGIKLGVRGLIEAYGGTAALALEGVEPELLEVCGLLHLELPYDRADVFRHWWTKQGYSPEVLLWEYSESITLQAPLPVTDYTAWEAFRETLAPHGSLTWSLGEERLRRTPRMDG</sequence>
<comment type="similarity">
    <text evidence="1">Belongs to the IMPACT family.</text>
</comment>
<protein>
    <recommendedName>
        <fullName evidence="2">Impact N-terminal domain-containing protein</fullName>
    </recommendedName>
</protein>
<evidence type="ECO:0000313" key="4">
    <source>
        <dbReference type="Proteomes" id="UP000005096"/>
    </source>
</evidence>
<reference evidence="3 4" key="1">
    <citation type="journal article" date="2010" name="Stand. Genomic Sci.">
        <title>Non-contiguous finished genome sequence of Aminomonas paucivorans type strain (GLU-3).</title>
        <authorList>
            <person name="Pitluck S."/>
            <person name="Yasawong M."/>
            <person name="Held B."/>
            <person name="Lapidus A."/>
            <person name="Nolan M."/>
            <person name="Copeland A."/>
            <person name="Lucas S."/>
            <person name="Del Rio T.G."/>
            <person name="Tice H."/>
            <person name="Cheng J.F."/>
            <person name="Chertkov O."/>
            <person name="Goodwin L."/>
            <person name="Tapia R."/>
            <person name="Han C."/>
            <person name="Liolios K."/>
            <person name="Ivanova N."/>
            <person name="Mavromatis K."/>
            <person name="Ovchinnikova G."/>
            <person name="Pati A."/>
            <person name="Chen A."/>
            <person name="Palaniappan K."/>
            <person name="Land M."/>
            <person name="Hauser L."/>
            <person name="Chang Y.J."/>
            <person name="Jeffries C.D."/>
            <person name="Pukall R."/>
            <person name="Spring S."/>
            <person name="Rohde M."/>
            <person name="Sikorski J."/>
            <person name="Goker M."/>
            <person name="Woyke T."/>
            <person name="Bristow J."/>
            <person name="Eisen J.A."/>
            <person name="Markowitz V."/>
            <person name="Hugenholtz P."/>
            <person name="Kyrpides N.C."/>
            <person name="Klenk H.P."/>
        </authorList>
    </citation>
    <scope>NUCLEOTIDE SEQUENCE [LARGE SCALE GENOMIC DNA]</scope>
    <source>
        <strain evidence="3 4">DSM 12260</strain>
    </source>
</reference>